<accession>A0A7X6MES7</accession>
<comment type="caution">
    <text evidence="3">The sequence shown here is derived from an EMBL/GenBank/DDBJ whole genome shotgun (WGS) entry which is preliminary data.</text>
</comment>
<keyword evidence="2" id="KW-0472">Membrane</keyword>
<name>A0A7X6MES7_9ACTN</name>
<organism evidence="3 4">
    <name type="scientific">Nocardiopsis alborubida</name>
    <dbReference type="NCBI Taxonomy" id="146802"/>
    <lineage>
        <taxon>Bacteria</taxon>
        <taxon>Bacillati</taxon>
        <taxon>Actinomycetota</taxon>
        <taxon>Actinomycetes</taxon>
        <taxon>Streptosporangiales</taxon>
        <taxon>Nocardiopsidaceae</taxon>
        <taxon>Nocardiopsis</taxon>
    </lineage>
</organism>
<evidence type="ECO:0000256" key="2">
    <source>
        <dbReference type="SAM" id="Phobius"/>
    </source>
</evidence>
<reference evidence="3 4" key="1">
    <citation type="submission" date="2020-04" db="EMBL/GenBank/DDBJ databases">
        <title>MicrobeNet Type strains.</title>
        <authorList>
            <person name="Nicholson A.C."/>
        </authorList>
    </citation>
    <scope>NUCLEOTIDE SEQUENCE [LARGE SCALE GENOMIC DNA]</scope>
    <source>
        <strain evidence="3 4">ATCC 23612</strain>
    </source>
</reference>
<feature type="region of interest" description="Disordered" evidence="1">
    <location>
        <begin position="188"/>
        <end position="235"/>
    </location>
</feature>
<dbReference type="Proteomes" id="UP000553209">
    <property type="component" value="Unassembled WGS sequence"/>
</dbReference>
<evidence type="ECO:0000313" key="4">
    <source>
        <dbReference type="Proteomes" id="UP000553209"/>
    </source>
</evidence>
<gene>
    <name evidence="3" type="ORF">HGB44_18335</name>
</gene>
<keyword evidence="4" id="KW-1185">Reference proteome</keyword>
<sequence>METGIIVIIALVVVVVIAGGIAIAARSSILPARRTARLKKRFGAEYDRAVEVHGNRTAAENDLSERLRRRDNMALRELSDQQRVAHTETWAAVQQEFVDDPVRAVRDARGLVEAIMADRGYPGPASAADGGAAFDQRLDDLSVDHSAAVTGFRRAHATGRPAEADQTGTEHLREELVSYRGLVESLLGGLPTADGTTARPPGTERTPVDRTAPAASAERTAVEQPRRRSGPEAGP</sequence>
<keyword evidence="2" id="KW-0812">Transmembrane</keyword>
<protein>
    <recommendedName>
        <fullName evidence="5">Secreted protein</fullName>
    </recommendedName>
</protein>
<dbReference type="AlphaFoldDB" id="A0A7X6MES7"/>
<evidence type="ECO:0000256" key="1">
    <source>
        <dbReference type="SAM" id="MobiDB-lite"/>
    </source>
</evidence>
<evidence type="ECO:0008006" key="5">
    <source>
        <dbReference type="Google" id="ProtNLM"/>
    </source>
</evidence>
<dbReference type="EMBL" id="JAAXPG010000017">
    <property type="protein sequence ID" value="NKY99605.1"/>
    <property type="molecule type" value="Genomic_DNA"/>
</dbReference>
<feature type="transmembrane region" description="Helical" evidence="2">
    <location>
        <begin position="6"/>
        <end position="25"/>
    </location>
</feature>
<feature type="compositionally biased region" description="Basic and acidic residues" evidence="1">
    <location>
        <begin position="220"/>
        <end position="235"/>
    </location>
</feature>
<keyword evidence="2" id="KW-1133">Transmembrane helix</keyword>
<proteinExistence type="predicted"/>
<evidence type="ECO:0000313" key="3">
    <source>
        <dbReference type="EMBL" id="NKY99605.1"/>
    </source>
</evidence>
<dbReference type="RefSeq" id="WP_061083569.1">
    <property type="nucleotide sequence ID" value="NZ_JAAXPG010000017.1"/>
</dbReference>